<dbReference type="Pfam" id="PF00857">
    <property type="entry name" value="Isochorismatase"/>
    <property type="match status" value="1"/>
</dbReference>
<dbReference type="SUPFAM" id="SSF52499">
    <property type="entry name" value="Isochorismatase-like hydrolases"/>
    <property type="match status" value="1"/>
</dbReference>
<dbReference type="AlphaFoldDB" id="A0A381WMX6"/>
<dbReference type="CDD" id="cd00431">
    <property type="entry name" value="cysteine_hydrolases"/>
    <property type="match status" value="1"/>
</dbReference>
<dbReference type="InterPro" id="IPR000868">
    <property type="entry name" value="Isochorismatase-like_dom"/>
</dbReference>
<organism evidence="3">
    <name type="scientific">marine metagenome</name>
    <dbReference type="NCBI Taxonomy" id="408172"/>
    <lineage>
        <taxon>unclassified sequences</taxon>
        <taxon>metagenomes</taxon>
        <taxon>ecological metagenomes</taxon>
    </lineage>
</organism>
<dbReference type="Gene3D" id="3.40.50.850">
    <property type="entry name" value="Isochorismatase-like"/>
    <property type="match status" value="1"/>
</dbReference>
<evidence type="ECO:0000256" key="1">
    <source>
        <dbReference type="ARBA" id="ARBA00022801"/>
    </source>
</evidence>
<reference evidence="3" key="1">
    <citation type="submission" date="2018-05" db="EMBL/GenBank/DDBJ databases">
        <authorList>
            <person name="Lanie J.A."/>
            <person name="Ng W.-L."/>
            <person name="Kazmierczak K.M."/>
            <person name="Andrzejewski T.M."/>
            <person name="Davidsen T.M."/>
            <person name="Wayne K.J."/>
            <person name="Tettelin H."/>
            <person name="Glass J.I."/>
            <person name="Rusch D."/>
            <person name="Podicherti R."/>
            <person name="Tsui H.-C.T."/>
            <person name="Winkler M.E."/>
        </authorList>
    </citation>
    <scope>NUCLEOTIDE SEQUENCE</scope>
</reference>
<dbReference type="InterPro" id="IPR036380">
    <property type="entry name" value="Isochorismatase-like_sf"/>
</dbReference>
<dbReference type="PANTHER" id="PTHR43540">
    <property type="entry name" value="PEROXYUREIDOACRYLATE/UREIDOACRYLATE AMIDOHYDROLASE-RELATED"/>
    <property type="match status" value="1"/>
</dbReference>
<evidence type="ECO:0000313" key="3">
    <source>
        <dbReference type="EMBL" id="SVA53854.1"/>
    </source>
</evidence>
<protein>
    <recommendedName>
        <fullName evidence="2">Isochorismatase-like domain-containing protein</fullName>
    </recommendedName>
</protein>
<name>A0A381WMX6_9ZZZZ</name>
<dbReference type="InterPro" id="IPR050272">
    <property type="entry name" value="Isochorismatase-like_hydrls"/>
</dbReference>
<dbReference type="GO" id="GO:0016787">
    <property type="term" value="F:hydrolase activity"/>
    <property type="evidence" value="ECO:0007669"/>
    <property type="project" value="UniProtKB-KW"/>
</dbReference>
<keyword evidence="1" id="KW-0378">Hydrolase</keyword>
<proteinExistence type="predicted"/>
<gene>
    <name evidence="3" type="ORF">METZ01_LOCUS106708</name>
</gene>
<feature type="domain" description="Isochorismatase-like" evidence="2">
    <location>
        <begin position="18"/>
        <end position="126"/>
    </location>
</feature>
<sequence length="143" mass="15240">VSTHFTLVPGRDAEPLISQHLRELRPFLARGDFAPGSFGHALVEDLCPADLSVEKVAYSAFYMSRLEWVLRQAGITHLVAGGIVTNGGVASTVRDAHVHGFEVTVLSDGCAAFDQRVHEVNLEALGSIAGLTTCAALIDQLSD</sequence>
<accession>A0A381WMX6</accession>
<evidence type="ECO:0000259" key="2">
    <source>
        <dbReference type="Pfam" id="PF00857"/>
    </source>
</evidence>
<feature type="non-terminal residue" evidence="3">
    <location>
        <position position="1"/>
    </location>
</feature>
<dbReference type="EMBL" id="UINC01012314">
    <property type="protein sequence ID" value="SVA53854.1"/>
    <property type="molecule type" value="Genomic_DNA"/>
</dbReference>